<organism evidence="1 2">
    <name type="scientific">Ixodes persulcatus</name>
    <name type="common">Taiga tick</name>
    <dbReference type="NCBI Taxonomy" id="34615"/>
    <lineage>
        <taxon>Eukaryota</taxon>
        <taxon>Metazoa</taxon>
        <taxon>Ecdysozoa</taxon>
        <taxon>Arthropoda</taxon>
        <taxon>Chelicerata</taxon>
        <taxon>Arachnida</taxon>
        <taxon>Acari</taxon>
        <taxon>Parasitiformes</taxon>
        <taxon>Ixodida</taxon>
        <taxon>Ixodoidea</taxon>
        <taxon>Ixodidae</taxon>
        <taxon>Ixodinae</taxon>
        <taxon>Ixodes</taxon>
    </lineage>
</organism>
<evidence type="ECO:0000313" key="2">
    <source>
        <dbReference type="Proteomes" id="UP000805193"/>
    </source>
</evidence>
<comment type="caution">
    <text evidence="1">The sequence shown here is derived from an EMBL/GenBank/DDBJ whole genome shotgun (WGS) entry which is preliminary data.</text>
</comment>
<reference evidence="1 2" key="1">
    <citation type="journal article" date="2020" name="Cell">
        <title>Large-Scale Comparative Analyses of Tick Genomes Elucidate Their Genetic Diversity and Vector Capacities.</title>
        <authorList>
            <consortium name="Tick Genome and Microbiome Consortium (TIGMIC)"/>
            <person name="Jia N."/>
            <person name="Wang J."/>
            <person name="Shi W."/>
            <person name="Du L."/>
            <person name="Sun Y."/>
            <person name="Zhan W."/>
            <person name="Jiang J.F."/>
            <person name="Wang Q."/>
            <person name="Zhang B."/>
            <person name="Ji P."/>
            <person name="Bell-Sakyi L."/>
            <person name="Cui X.M."/>
            <person name="Yuan T.T."/>
            <person name="Jiang B.G."/>
            <person name="Yang W.F."/>
            <person name="Lam T.T."/>
            <person name="Chang Q.C."/>
            <person name="Ding S.J."/>
            <person name="Wang X.J."/>
            <person name="Zhu J.G."/>
            <person name="Ruan X.D."/>
            <person name="Zhao L."/>
            <person name="Wei J.T."/>
            <person name="Ye R.Z."/>
            <person name="Que T.C."/>
            <person name="Du C.H."/>
            <person name="Zhou Y.H."/>
            <person name="Cheng J.X."/>
            <person name="Dai P.F."/>
            <person name="Guo W.B."/>
            <person name="Han X.H."/>
            <person name="Huang E.J."/>
            <person name="Li L.F."/>
            <person name="Wei W."/>
            <person name="Gao Y.C."/>
            <person name="Liu J.Z."/>
            <person name="Shao H.Z."/>
            <person name="Wang X."/>
            <person name="Wang C.C."/>
            <person name="Yang T.C."/>
            <person name="Huo Q.B."/>
            <person name="Li W."/>
            <person name="Chen H.Y."/>
            <person name="Chen S.E."/>
            <person name="Zhou L.G."/>
            <person name="Ni X.B."/>
            <person name="Tian J.H."/>
            <person name="Sheng Y."/>
            <person name="Liu T."/>
            <person name="Pan Y.S."/>
            <person name="Xia L.Y."/>
            <person name="Li J."/>
            <person name="Zhao F."/>
            <person name="Cao W.C."/>
        </authorList>
    </citation>
    <scope>NUCLEOTIDE SEQUENCE [LARGE SCALE GENOMIC DNA]</scope>
    <source>
        <strain evidence="1">Iper-2018</strain>
    </source>
</reference>
<dbReference type="Proteomes" id="UP000805193">
    <property type="component" value="Unassembled WGS sequence"/>
</dbReference>
<protein>
    <submittedName>
        <fullName evidence="1">Uncharacterized protein</fullName>
    </submittedName>
</protein>
<accession>A0AC60P1C7</accession>
<sequence>MDTKASQKKHHRDSEATVTGSYERYERRSSNAEFDRVTGSPEAYFDQARQTRRASQMAEMAIKLLESKEDEKEEGKRKEKSSTAKTTTYSTGSVGKVSSASEGYFASLAGRCPAPGPSVTSLTILRSRLSSLLKSTFHLLVGSPPDHSGRHAMHGSLGRVPQIDNIDERIALTDRRTLIRRCNWSSSTFSVHALKTMHRESQLHEFSKNLDKNKYGNLVDHALKLTSHFGGTDVCVLAATSVLHQRANEIRQQRINWQSYVQSHMMSQEEYTVIVALDKATPESRSALLKQQRLQSAKTLLNLLVNVSKDQTVQYILIMIDEMLQEDKTRVEIFKEYSRKNKDNVWTLFLNLLNRQDGFIMNMTSRIIAKIACWGREPMEGSDLQYYLTWLKDQLRMPNNEYIQSVARCLQMMLRIDEYRLVFVAVDGISTLVTVLAGRVNFQIQYQLTFCLWVMTFNVNLAQRMHKYNVIPILADILSESGKEKVTRIILATFRVWTFVPPEETEIRRDNAIAMVQCKVSKQLEILQGKKFEDPDIVEDIEYLEERLNTSVQDMSSFDEYATEIKSGRLEWGPVHSSEKFWRENADKLNEKNYELLKILVHLLESSKDPLVLSVAAHDVGEYVRYYPRGKQVIEKLGGKQLVMQLLSHEDPNVRYEALLCVQKLMVHNW</sequence>
<proteinExistence type="predicted"/>
<dbReference type="EMBL" id="JABSTQ010011288">
    <property type="protein sequence ID" value="KAG0413148.1"/>
    <property type="molecule type" value="Genomic_DNA"/>
</dbReference>
<gene>
    <name evidence="1" type="ORF">HPB47_009722</name>
</gene>
<keyword evidence="2" id="KW-1185">Reference proteome</keyword>
<name>A0AC60P1C7_IXOPE</name>
<evidence type="ECO:0000313" key="1">
    <source>
        <dbReference type="EMBL" id="KAG0413148.1"/>
    </source>
</evidence>